<dbReference type="Pfam" id="PF01453">
    <property type="entry name" value="B_lectin"/>
    <property type="match status" value="1"/>
</dbReference>
<evidence type="ECO:0000256" key="2">
    <source>
        <dbReference type="ARBA" id="ARBA00023157"/>
    </source>
</evidence>
<keyword evidence="6" id="KW-1185">Reference proteome</keyword>
<dbReference type="PANTHER" id="PTHR47976">
    <property type="entry name" value="G-TYPE LECTIN S-RECEPTOR-LIKE SERINE/THREONINE-PROTEIN KINASE SD2-5"/>
    <property type="match status" value="1"/>
</dbReference>
<keyword evidence="2" id="KW-1015">Disulfide bond</keyword>
<reference evidence="5 6" key="1">
    <citation type="journal article" date="2020" name="Mol. Plant">
        <title>The Chromosome-Based Rubber Tree Genome Provides New Insights into Spurge Genome Evolution and Rubber Biosynthesis.</title>
        <authorList>
            <person name="Liu J."/>
            <person name="Shi C."/>
            <person name="Shi C.C."/>
            <person name="Li W."/>
            <person name="Zhang Q.J."/>
            <person name="Zhang Y."/>
            <person name="Li K."/>
            <person name="Lu H.F."/>
            <person name="Shi C."/>
            <person name="Zhu S.T."/>
            <person name="Xiao Z.Y."/>
            <person name="Nan H."/>
            <person name="Yue Y."/>
            <person name="Zhu X.G."/>
            <person name="Wu Y."/>
            <person name="Hong X.N."/>
            <person name="Fan G.Y."/>
            <person name="Tong Y."/>
            <person name="Zhang D."/>
            <person name="Mao C.L."/>
            <person name="Liu Y.L."/>
            <person name="Hao S.J."/>
            <person name="Liu W.Q."/>
            <person name="Lv M.Q."/>
            <person name="Zhang H.B."/>
            <person name="Liu Y."/>
            <person name="Hu-Tang G.R."/>
            <person name="Wang J.P."/>
            <person name="Wang J.H."/>
            <person name="Sun Y.H."/>
            <person name="Ni S.B."/>
            <person name="Chen W.B."/>
            <person name="Zhang X.C."/>
            <person name="Jiao Y.N."/>
            <person name="Eichler E.E."/>
            <person name="Li G.H."/>
            <person name="Liu X."/>
            <person name="Gao L.Z."/>
        </authorList>
    </citation>
    <scope>NUCLEOTIDE SEQUENCE [LARGE SCALE GENOMIC DNA]</scope>
    <source>
        <strain evidence="6">cv. GT1</strain>
        <tissue evidence="5">Leaf</tissue>
    </source>
</reference>
<dbReference type="Gene3D" id="2.90.10.10">
    <property type="entry name" value="Bulb-type lectin domain"/>
    <property type="match status" value="1"/>
</dbReference>
<evidence type="ECO:0000313" key="6">
    <source>
        <dbReference type="Proteomes" id="UP000467840"/>
    </source>
</evidence>
<name>A0A6A6KRB5_HEVBR</name>
<feature type="domain" description="Bulb-type lectin" evidence="4">
    <location>
        <begin position="1"/>
        <end position="112"/>
    </location>
</feature>
<dbReference type="EMBL" id="JAAGAX010000015">
    <property type="protein sequence ID" value="KAF2290593.1"/>
    <property type="molecule type" value="Genomic_DNA"/>
</dbReference>
<evidence type="ECO:0000259" key="4">
    <source>
        <dbReference type="PROSITE" id="PS50927"/>
    </source>
</evidence>
<keyword evidence="3" id="KW-0325">Glycoprotein</keyword>
<evidence type="ECO:0000256" key="3">
    <source>
        <dbReference type="ARBA" id="ARBA00023180"/>
    </source>
</evidence>
<gene>
    <name evidence="5" type="ORF">GH714_014586</name>
</gene>
<dbReference type="InterPro" id="IPR036426">
    <property type="entry name" value="Bulb-type_lectin_dom_sf"/>
</dbReference>
<protein>
    <recommendedName>
        <fullName evidence="4">Bulb-type lectin domain-containing protein</fullName>
    </recommendedName>
</protein>
<comment type="caution">
    <text evidence="5">The sequence shown here is derived from an EMBL/GenBank/DDBJ whole genome shotgun (WGS) entry which is preliminary data.</text>
</comment>
<dbReference type="InterPro" id="IPR051343">
    <property type="entry name" value="G-type_lectin_kinases/EP1-like"/>
</dbReference>
<dbReference type="Proteomes" id="UP000467840">
    <property type="component" value="Chromosome 2"/>
</dbReference>
<organism evidence="5 6">
    <name type="scientific">Hevea brasiliensis</name>
    <name type="common">Para rubber tree</name>
    <name type="synonym">Siphonia brasiliensis</name>
    <dbReference type="NCBI Taxonomy" id="3981"/>
    <lineage>
        <taxon>Eukaryota</taxon>
        <taxon>Viridiplantae</taxon>
        <taxon>Streptophyta</taxon>
        <taxon>Embryophyta</taxon>
        <taxon>Tracheophyta</taxon>
        <taxon>Spermatophyta</taxon>
        <taxon>Magnoliopsida</taxon>
        <taxon>eudicotyledons</taxon>
        <taxon>Gunneridae</taxon>
        <taxon>Pentapetalae</taxon>
        <taxon>rosids</taxon>
        <taxon>fabids</taxon>
        <taxon>Malpighiales</taxon>
        <taxon>Euphorbiaceae</taxon>
        <taxon>Crotonoideae</taxon>
        <taxon>Micrandreae</taxon>
        <taxon>Hevea</taxon>
    </lineage>
</organism>
<dbReference type="InterPro" id="IPR001480">
    <property type="entry name" value="Bulb-type_lectin_dom"/>
</dbReference>
<dbReference type="AlphaFoldDB" id="A0A6A6KRB5"/>
<proteinExistence type="predicted"/>
<dbReference type="SMART" id="SM00108">
    <property type="entry name" value="B_lectin"/>
    <property type="match status" value="1"/>
</dbReference>
<sequence>MTLALATHGFHLLRTSLLVSKSSIIPTSSCLPSGFKIPDKTIVWSARDEPAQQGSKVQINADGLKLTDPRGQLIWNSPINSLTESVSYGAVLDTGNFVLVGTNSDYLWESFKNPTDTILPSQTLESGTILVSSLSETNFSRGRFELYFSDGALHLSPLAWPTKLKYGPYFTSDNGSQLVFNESAHINLIQTNGKIVQLRGISQDVPPSVATHYYRATIDYYGVFTKYAYPKDSNGEESWSIVRYIPENVCSAIDNDLGRGAWDNLEGLYDMRELPNVNWPLGIMKSCSPIVKMSAELLVCEIVCAVLP</sequence>
<evidence type="ECO:0000256" key="1">
    <source>
        <dbReference type="ARBA" id="ARBA00022729"/>
    </source>
</evidence>
<dbReference type="PROSITE" id="PS50927">
    <property type="entry name" value="BULB_LECTIN"/>
    <property type="match status" value="1"/>
</dbReference>
<evidence type="ECO:0000313" key="5">
    <source>
        <dbReference type="EMBL" id="KAF2290593.1"/>
    </source>
</evidence>
<accession>A0A6A6KRB5</accession>
<dbReference type="SUPFAM" id="SSF51110">
    <property type="entry name" value="alpha-D-mannose-specific plant lectins"/>
    <property type="match status" value="1"/>
</dbReference>
<dbReference type="PANTHER" id="PTHR47976:SF78">
    <property type="entry name" value="RECEPTOR-LIKE SERINE_THREONINE-PROTEIN KINASE"/>
    <property type="match status" value="1"/>
</dbReference>
<keyword evidence="1" id="KW-0732">Signal</keyword>